<accession>M1P7N9</accession>
<dbReference type="InterPro" id="IPR009875">
    <property type="entry name" value="PilZ_domain"/>
</dbReference>
<dbReference type="Pfam" id="PF07238">
    <property type="entry name" value="PilZ"/>
    <property type="match status" value="1"/>
</dbReference>
<dbReference type="KEGG" id="dsf:UWK_01144"/>
<dbReference type="Proteomes" id="UP000011721">
    <property type="component" value="Chromosome"/>
</dbReference>
<dbReference type="RefSeq" id="WP_015403406.1">
    <property type="nucleotide sequence ID" value="NC_020304.1"/>
</dbReference>
<protein>
    <recommendedName>
        <fullName evidence="2">Anti-sigma factor antagonist</fullName>
    </recommendedName>
</protein>
<dbReference type="GO" id="GO:0035438">
    <property type="term" value="F:cyclic-di-GMP binding"/>
    <property type="evidence" value="ECO:0007669"/>
    <property type="project" value="InterPro"/>
</dbReference>
<dbReference type="EMBL" id="CP003985">
    <property type="protein sequence ID" value="AGF77712.1"/>
    <property type="molecule type" value="Genomic_DNA"/>
</dbReference>
<dbReference type="PANTHER" id="PTHR33495">
    <property type="entry name" value="ANTI-SIGMA FACTOR ANTAGONIST TM_1081-RELATED-RELATED"/>
    <property type="match status" value="1"/>
</dbReference>
<evidence type="ECO:0000313" key="5">
    <source>
        <dbReference type="Proteomes" id="UP000011721"/>
    </source>
</evidence>
<evidence type="ECO:0000256" key="1">
    <source>
        <dbReference type="ARBA" id="ARBA00009013"/>
    </source>
</evidence>
<dbReference type="STRING" id="1167006.UWK_01144"/>
<reference evidence="5" key="1">
    <citation type="journal article" date="2013" name="Stand. Genomic Sci.">
        <title>Complete genome sequence of Desulfocapsa sulfexigens, a marine deltaproteobacterium specialized in disproportionating inorganic sulfur compounds.</title>
        <authorList>
            <person name="Finster K.W."/>
            <person name="Kjeldsen K.U."/>
            <person name="Kube M."/>
            <person name="Reinhardt R."/>
            <person name="Mussmann M."/>
            <person name="Amann R."/>
            <person name="Schreiber L."/>
        </authorList>
    </citation>
    <scope>NUCLEOTIDE SEQUENCE [LARGE SCALE GENOMIC DNA]</scope>
    <source>
        <strain evidence="5">DSM 10523 / SB164P1</strain>
    </source>
</reference>
<dbReference type="AlphaFoldDB" id="M1P7N9"/>
<dbReference type="InterPro" id="IPR036513">
    <property type="entry name" value="STAS_dom_sf"/>
</dbReference>
<dbReference type="SUPFAM" id="SSF141371">
    <property type="entry name" value="PilZ domain-like"/>
    <property type="match status" value="1"/>
</dbReference>
<dbReference type="GO" id="GO:0043856">
    <property type="term" value="F:anti-sigma factor antagonist activity"/>
    <property type="evidence" value="ECO:0007669"/>
    <property type="project" value="InterPro"/>
</dbReference>
<evidence type="ECO:0000313" key="4">
    <source>
        <dbReference type="EMBL" id="AGF77712.1"/>
    </source>
</evidence>
<dbReference type="HOGENOM" id="CLU_1037192_0_0_7"/>
<comment type="similarity">
    <text evidence="1 2">Belongs to the anti-sigma-factor antagonist family.</text>
</comment>
<dbReference type="eggNOG" id="COG1366">
    <property type="taxonomic scope" value="Bacteria"/>
</dbReference>
<dbReference type="CDD" id="cd07043">
    <property type="entry name" value="STAS_anti-anti-sigma_factors"/>
    <property type="match status" value="1"/>
</dbReference>
<dbReference type="InterPro" id="IPR002645">
    <property type="entry name" value="STAS_dom"/>
</dbReference>
<sequence>MKINTEVIQKIFVVTCEGSRLDASFAQTFFNAMQSFIQKGHMDIVLDLSSVEFVDSTGLGAIVQCLKEIDGRGLLVLCGVSEMVLSLLKMTHLDDIFIQAADRDEAFKKLGAEKKKRSIPREVETEFVATPAKVTGFDEALLASLTMEDAETIEDVSDEERRKYRRLISKQITNEEIIVHCTNSSTGKRSTGVVLDISPGGLLLVSPSKLSVGDEFILEGRIGRAFKFKEHTVIRNCRDGKYGLEFIKPSRKTTSFIQQLTGSVVLTKKWARN</sequence>
<dbReference type="Gene3D" id="3.30.750.24">
    <property type="entry name" value="STAS domain"/>
    <property type="match status" value="1"/>
</dbReference>
<name>M1P7N9_DESSD</name>
<proteinExistence type="inferred from homology"/>
<dbReference type="Gene3D" id="2.40.10.220">
    <property type="entry name" value="predicted glycosyltransferase like domains"/>
    <property type="match status" value="1"/>
</dbReference>
<feature type="domain" description="STAS" evidence="3">
    <location>
        <begin position="21"/>
        <end position="110"/>
    </location>
</feature>
<dbReference type="PROSITE" id="PS50801">
    <property type="entry name" value="STAS"/>
    <property type="match status" value="1"/>
</dbReference>
<organism evidence="4 5">
    <name type="scientific">Desulfocapsa sulfexigens (strain DSM 10523 / SB164P1)</name>
    <dbReference type="NCBI Taxonomy" id="1167006"/>
    <lineage>
        <taxon>Bacteria</taxon>
        <taxon>Pseudomonadati</taxon>
        <taxon>Thermodesulfobacteriota</taxon>
        <taxon>Desulfobulbia</taxon>
        <taxon>Desulfobulbales</taxon>
        <taxon>Desulfocapsaceae</taxon>
        <taxon>Desulfocapsa</taxon>
    </lineage>
</organism>
<evidence type="ECO:0000259" key="3">
    <source>
        <dbReference type="PROSITE" id="PS50801"/>
    </source>
</evidence>
<evidence type="ECO:0000256" key="2">
    <source>
        <dbReference type="RuleBase" id="RU003749"/>
    </source>
</evidence>
<dbReference type="PATRIC" id="fig|1167006.5.peg.1272"/>
<dbReference type="InterPro" id="IPR003658">
    <property type="entry name" value="Anti-sigma_ant"/>
</dbReference>
<gene>
    <name evidence="4" type="ordered locus">UWK_01144</name>
</gene>
<dbReference type="Pfam" id="PF01740">
    <property type="entry name" value="STAS"/>
    <property type="match status" value="1"/>
</dbReference>
<dbReference type="NCBIfam" id="TIGR00377">
    <property type="entry name" value="ant_ant_sig"/>
    <property type="match status" value="1"/>
</dbReference>
<dbReference type="PANTHER" id="PTHR33495:SF2">
    <property type="entry name" value="ANTI-SIGMA FACTOR ANTAGONIST TM_1081-RELATED"/>
    <property type="match status" value="1"/>
</dbReference>
<dbReference type="SUPFAM" id="SSF52091">
    <property type="entry name" value="SpoIIaa-like"/>
    <property type="match status" value="1"/>
</dbReference>
<keyword evidence="5" id="KW-1185">Reference proteome</keyword>